<dbReference type="HOGENOM" id="CLU_003703_13_0_1"/>
<name>A0A0C3ACX4_PILCF</name>
<dbReference type="EMBL" id="KN833261">
    <property type="protein sequence ID" value="KIM71603.1"/>
    <property type="molecule type" value="Genomic_DNA"/>
</dbReference>
<dbReference type="Proteomes" id="UP000054166">
    <property type="component" value="Unassembled WGS sequence"/>
</dbReference>
<dbReference type="InParanoid" id="A0A0C3ACX4"/>
<proteinExistence type="predicted"/>
<dbReference type="STRING" id="765440.A0A0C3ACX4"/>
<dbReference type="InterPro" id="IPR041457">
    <property type="entry name" value="CxC2_KDZ-assoc"/>
</dbReference>
<gene>
    <name evidence="3" type="ORF">PILCRDRAFT_16916</name>
</gene>
<feature type="region of interest" description="Disordered" evidence="1">
    <location>
        <begin position="745"/>
        <end position="764"/>
    </location>
</feature>
<organism evidence="3 4">
    <name type="scientific">Piloderma croceum (strain F 1598)</name>
    <dbReference type="NCBI Taxonomy" id="765440"/>
    <lineage>
        <taxon>Eukaryota</taxon>
        <taxon>Fungi</taxon>
        <taxon>Dikarya</taxon>
        <taxon>Basidiomycota</taxon>
        <taxon>Agaricomycotina</taxon>
        <taxon>Agaricomycetes</taxon>
        <taxon>Agaricomycetidae</taxon>
        <taxon>Atheliales</taxon>
        <taxon>Atheliaceae</taxon>
        <taxon>Piloderma</taxon>
    </lineage>
</organism>
<evidence type="ECO:0000313" key="3">
    <source>
        <dbReference type="EMBL" id="KIM71603.1"/>
    </source>
</evidence>
<sequence length="1088" mass="123152">MPKVVSSLYNHKARDATVRQLNISTAASGRSSYLFNSSGVPVAPVAPAPHPQDEDEHQYYAAAGMDIDDFDEPITEDDETVEVLPGVHVAPMKAKRYTNSDEPLSTWVDCRDDYLDECMALEGRGSFYTACAGCRSPMPRYRCKDCMLGPLWCQSCLVERHDQSPLHIVEMWNGLFFQRTTLRELGLRVQLGHAYNRSCPTKLAANSTFRVIHSNGIHHVAIDRCRCQQVDLNKQLLRIGWWPATPIEPKTAATFEVLRHFHLLNLQGKVTGYSFYRTLEFQTDNTGLDPPPDRLDAFMLMIREWRHVKMLKRAGRAFDPGGIQATAPGSLAIPCRACPLPNINLPRGWENVLPARAWLYMLMVAMDANFRLKSRLRGAINKDPALGLGWAYFVNNGPYADFIKDYVDEEEIRTCVGFQALLNMLTKSSKGLRATGMAAVSCTRHQLFRPLGLGDLQKGERQCNMDYLFTSSIIGCGVRMVTISYDVGCQWFTGFWTRAQLLPPALGINLPTLNIHALVPKFHLQSHIEACHSAFSFNFFKGGARADGEGVERNWDQLNGQGPSTSEMLPGARWDTLDDCCGWVNWRKTMGFGNLLLKRLLVAITQAKLTRADFIAFDTSMREENPAEVTQIENNIAAWEADKSCPDPYRLPKSNVTLQQVRLLIAEEEKDKAEAGTGAMHDVSAGAFLLLGIDIEGIQQSIRHEVKGKQKQTLLQKTSVVERRTLLLKRIQRFREIQQVYMPGLDPKNRTHVEGVDKSNPSRSVHVEDSKLYMPSDLSPADRRKYCPGGLAAMEDRFRFAEASDSLENLRHHLRTRSFTNQFKVANVTGQIRNTRARESQHRIDDKVHAAELRYRRARHALLKLRGPGSWEEDLKPLEQSDVRALNERELTAQEKEDIRRLREKYGVVVEAEEIQSERVLSTVAAVGEGQRRPSWIWFTGNVHEAVDDPLTRAALRVEWAKAKARADRWEEEVVLLDEEMRRVLKFCQWKAMWWTEQVPLREGLRAPLAEGLAAYAGEQAAMENDICRLWTTKWTVARKHAKPIIRAAWGELPAAPSEEATVGSLDIIELDLEEEDDPAANHSDFEE</sequence>
<evidence type="ECO:0000313" key="4">
    <source>
        <dbReference type="Proteomes" id="UP000054166"/>
    </source>
</evidence>
<keyword evidence="4" id="KW-1185">Reference proteome</keyword>
<dbReference type="OrthoDB" id="3257768at2759"/>
<evidence type="ECO:0000259" key="2">
    <source>
        <dbReference type="Pfam" id="PF18803"/>
    </source>
</evidence>
<reference evidence="4" key="2">
    <citation type="submission" date="2015-01" db="EMBL/GenBank/DDBJ databases">
        <title>Evolutionary Origins and Diversification of the Mycorrhizal Mutualists.</title>
        <authorList>
            <consortium name="DOE Joint Genome Institute"/>
            <consortium name="Mycorrhizal Genomics Consortium"/>
            <person name="Kohler A."/>
            <person name="Kuo A."/>
            <person name="Nagy L.G."/>
            <person name="Floudas D."/>
            <person name="Copeland A."/>
            <person name="Barry K.W."/>
            <person name="Cichocki N."/>
            <person name="Veneault-Fourrey C."/>
            <person name="LaButti K."/>
            <person name="Lindquist E.A."/>
            <person name="Lipzen A."/>
            <person name="Lundell T."/>
            <person name="Morin E."/>
            <person name="Murat C."/>
            <person name="Riley R."/>
            <person name="Ohm R."/>
            <person name="Sun H."/>
            <person name="Tunlid A."/>
            <person name="Henrissat B."/>
            <person name="Grigoriev I.V."/>
            <person name="Hibbett D.S."/>
            <person name="Martin F."/>
        </authorList>
    </citation>
    <scope>NUCLEOTIDE SEQUENCE [LARGE SCALE GENOMIC DNA]</scope>
    <source>
        <strain evidence="4">F 1598</strain>
    </source>
</reference>
<dbReference type="Pfam" id="PF18803">
    <property type="entry name" value="CxC2"/>
    <property type="match status" value="1"/>
</dbReference>
<dbReference type="AlphaFoldDB" id="A0A0C3ACX4"/>
<evidence type="ECO:0000256" key="1">
    <source>
        <dbReference type="SAM" id="MobiDB-lite"/>
    </source>
</evidence>
<dbReference type="InterPro" id="IPR040521">
    <property type="entry name" value="KDZ"/>
</dbReference>
<feature type="domain" description="CxC2-like cysteine cluster KDZ transposase-associated" evidence="2">
    <location>
        <begin position="182"/>
        <end position="287"/>
    </location>
</feature>
<feature type="compositionally biased region" description="Basic and acidic residues" evidence="1">
    <location>
        <begin position="747"/>
        <end position="757"/>
    </location>
</feature>
<reference evidence="3 4" key="1">
    <citation type="submission" date="2014-04" db="EMBL/GenBank/DDBJ databases">
        <authorList>
            <consortium name="DOE Joint Genome Institute"/>
            <person name="Kuo A."/>
            <person name="Tarkka M."/>
            <person name="Buscot F."/>
            <person name="Kohler A."/>
            <person name="Nagy L.G."/>
            <person name="Floudas D."/>
            <person name="Copeland A."/>
            <person name="Barry K.W."/>
            <person name="Cichocki N."/>
            <person name="Veneault-Fourrey C."/>
            <person name="LaButti K."/>
            <person name="Lindquist E.A."/>
            <person name="Lipzen A."/>
            <person name="Lundell T."/>
            <person name="Morin E."/>
            <person name="Murat C."/>
            <person name="Sun H."/>
            <person name="Tunlid A."/>
            <person name="Henrissat B."/>
            <person name="Grigoriev I.V."/>
            <person name="Hibbett D.S."/>
            <person name="Martin F."/>
            <person name="Nordberg H.P."/>
            <person name="Cantor M.N."/>
            <person name="Hua S.X."/>
        </authorList>
    </citation>
    <scope>NUCLEOTIDE SEQUENCE [LARGE SCALE GENOMIC DNA]</scope>
    <source>
        <strain evidence="3 4">F 1598</strain>
    </source>
</reference>
<dbReference type="Pfam" id="PF18758">
    <property type="entry name" value="KDZ"/>
    <property type="match status" value="1"/>
</dbReference>
<accession>A0A0C3ACX4</accession>
<protein>
    <recommendedName>
        <fullName evidence="2">CxC2-like cysteine cluster KDZ transposase-associated domain-containing protein</fullName>
    </recommendedName>
</protein>